<evidence type="ECO:0000313" key="2">
    <source>
        <dbReference type="EMBL" id="CAH0046102.1"/>
    </source>
</evidence>
<organism evidence="2 3">
    <name type="scientific">Clonostachys solani</name>
    <dbReference type="NCBI Taxonomy" id="160281"/>
    <lineage>
        <taxon>Eukaryota</taxon>
        <taxon>Fungi</taxon>
        <taxon>Dikarya</taxon>
        <taxon>Ascomycota</taxon>
        <taxon>Pezizomycotina</taxon>
        <taxon>Sordariomycetes</taxon>
        <taxon>Hypocreomycetidae</taxon>
        <taxon>Hypocreales</taxon>
        <taxon>Bionectriaceae</taxon>
        <taxon>Clonostachys</taxon>
    </lineage>
</organism>
<feature type="compositionally biased region" description="Polar residues" evidence="1">
    <location>
        <begin position="199"/>
        <end position="211"/>
    </location>
</feature>
<dbReference type="Proteomes" id="UP000775872">
    <property type="component" value="Unassembled WGS sequence"/>
</dbReference>
<proteinExistence type="predicted"/>
<reference evidence="3" key="1">
    <citation type="submission" date="2019-06" db="EMBL/GenBank/DDBJ databases">
        <authorList>
            <person name="Broberg M."/>
        </authorList>
    </citation>
    <scope>NUCLEOTIDE SEQUENCE [LARGE SCALE GENOMIC DNA]</scope>
</reference>
<sequence length="235" mass="26377">MRSQLTWRKLNPDSLQELSASEAHQPQFQTLNHVNFSNQRVSLNPTLSLSSPRLPFELRLKMLNEVPSTGRRVFTLPLPIHNDSTTLWLNPESDCLFLCSLILEAWFGPYSLCGPTQEYPLGLNPCHGEGISQEDLNVFKECNTSLQSIWLTHLLSTDSRLLTGASSDPIIWTAMGLNRRIPVFPRCIGFDIYKSGSRPFQPSLKGQQSDITTSGHSSMGGTGEKTRLSQRYQGR</sequence>
<comment type="caution">
    <text evidence="2">The sequence shown here is derived from an EMBL/GenBank/DDBJ whole genome shotgun (WGS) entry which is preliminary data.</text>
</comment>
<dbReference type="EMBL" id="CABFOC020000014">
    <property type="protein sequence ID" value="CAH0046102.1"/>
    <property type="molecule type" value="Genomic_DNA"/>
</dbReference>
<name>A0A9N9WA04_9HYPO</name>
<keyword evidence="3" id="KW-1185">Reference proteome</keyword>
<dbReference type="AlphaFoldDB" id="A0A9N9WA04"/>
<reference evidence="2 3" key="2">
    <citation type="submission" date="2021-10" db="EMBL/GenBank/DDBJ databases">
        <authorList>
            <person name="Piombo E."/>
        </authorList>
    </citation>
    <scope>NUCLEOTIDE SEQUENCE [LARGE SCALE GENOMIC DNA]</scope>
</reference>
<protein>
    <submittedName>
        <fullName evidence="2">Uncharacterized protein</fullName>
    </submittedName>
</protein>
<gene>
    <name evidence="2" type="ORF">CSOL1703_00011830</name>
</gene>
<evidence type="ECO:0000313" key="3">
    <source>
        <dbReference type="Proteomes" id="UP000775872"/>
    </source>
</evidence>
<accession>A0A9N9WA04</accession>
<evidence type="ECO:0000256" key="1">
    <source>
        <dbReference type="SAM" id="MobiDB-lite"/>
    </source>
</evidence>
<feature type="region of interest" description="Disordered" evidence="1">
    <location>
        <begin position="199"/>
        <end position="235"/>
    </location>
</feature>